<feature type="compositionally biased region" description="Polar residues" evidence="1">
    <location>
        <begin position="33"/>
        <end position="56"/>
    </location>
</feature>
<organism evidence="2 3">
    <name type="scientific">Ophiobolus disseminans</name>
    <dbReference type="NCBI Taxonomy" id="1469910"/>
    <lineage>
        <taxon>Eukaryota</taxon>
        <taxon>Fungi</taxon>
        <taxon>Dikarya</taxon>
        <taxon>Ascomycota</taxon>
        <taxon>Pezizomycotina</taxon>
        <taxon>Dothideomycetes</taxon>
        <taxon>Pleosporomycetidae</taxon>
        <taxon>Pleosporales</taxon>
        <taxon>Pleosporineae</taxon>
        <taxon>Phaeosphaeriaceae</taxon>
        <taxon>Ophiobolus</taxon>
    </lineage>
</organism>
<dbReference type="AlphaFoldDB" id="A0A6A7A7H1"/>
<evidence type="ECO:0000256" key="1">
    <source>
        <dbReference type="SAM" id="MobiDB-lite"/>
    </source>
</evidence>
<keyword evidence="3" id="KW-1185">Reference proteome</keyword>
<sequence>MSTRRTSIKTTTPLNTVNAQSAPLRHSHEGPSDESTQKAPQTEPNVDENNSPRGNQSIPPAYSPRVPPRRSSSLTYIEAEDLGSKLSMGFASRDDSPQASDPTPSNYSPRTTIRRSISLAYIEAEELESDLSMGCASRDDCPQASDRTPSKRLSRRSSSLTYIEAEELGSRN</sequence>
<reference evidence="2" key="1">
    <citation type="journal article" date="2020" name="Stud. Mycol.">
        <title>101 Dothideomycetes genomes: a test case for predicting lifestyles and emergence of pathogens.</title>
        <authorList>
            <person name="Haridas S."/>
            <person name="Albert R."/>
            <person name="Binder M."/>
            <person name="Bloem J."/>
            <person name="Labutti K."/>
            <person name="Salamov A."/>
            <person name="Andreopoulos B."/>
            <person name="Baker S."/>
            <person name="Barry K."/>
            <person name="Bills G."/>
            <person name="Bluhm B."/>
            <person name="Cannon C."/>
            <person name="Castanera R."/>
            <person name="Culley D."/>
            <person name="Daum C."/>
            <person name="Ezra D."/>
            <person name="Gonzalez J."/>
            <person name="Henrissat B."/>
            <person name="Kuo A."/>
            <person name="Liang C."/>
            <person name="Lipzen A."/>
            <person name="Lutzoni F."/>
            <person name="Magnuson J."/>
            <person name="Mondo S."/>
            <person name="Nolan M."/>
            <person name="Ohm R."/>
            <person name="Pangilinan J."/>
            <person name="Park H.-J."/>
            <person name="Ramirez L."/>
            <person name="Alfaro M."/>
            <person name="Sun H."/>
            <person name="Tritt A."/>
            <person name="Yoshinaga Y."/>
            <person name="Zwiers L.-H."/>
            <person name="Turgeon B."/>
            <person name="Goodwin S."/>
            <person name="Spatafora J."/>
            <person name="Crous P."/>
            <person name="Grigoriev I."/>
        </authorList>
    </citation>
    <scope>NUCLEOTIDE SEQUENCE</scope>
    <source>
        <strain evidence="2">CBS 113818</strain>
    </source>
</reference>
<evidence type="ECO:0000313" key="3">
    <source>
        <dbReference type="Proteomes" id="UP000799424"/>
    </source>
</evidence>
<feature type="compositionally biased region" description="Polar residues" evidence="1">
    <location>
        <begin position="97"/>
        <end position="113"/>
    </location>
</feature>
<dbReference type="EMBL" id="MU006222">
    <property type="protein sequence ID" value="KAF2828728.1"/>
    <property type="molecule type" value="Genomic_DNA"/>
</dbReference>
<gene>
    <name evidence="2" type="ORF">CC86DRAFT_197239</name>
</gene>
<feature type="region of interest" description="Disordered" evidence="1">
    <location>
        <begin position="1"/>
        <end position="113"/>
    </location>
</feature>
<accession>A0A6A7A7H1</accession>
<dbReference type="Proteomes" id="UP000799424">
    <property type="component" value="Unassembled WGS sequence"/>
</dbReference>
<evidence type="ECO:0000313" key="2">
    <source>
        <dbReference type="EMBL" id="KAF2828728.1"/>
    </source>
</evidence>
<name>A0A6A7A7H1_9PLEO</name>
<proteinExistence type="predicted"/>
<feature type="compositionally biased region" description="Polar residues" evidence="1">
    <location>
        <begin position="1"/>
        <end position="21"/>
    </location>
</feature>
<feature type="region of interest" description="Disordered" evidence="1">
    <location>
        <begin position="132"/>
        <end position="172"/>
    </location>
</feature>
<protein>
    <submittedName>
        <fullName evidence="2">Uncharacterized protein</fullName>
    </submittedName>
</protein>